<organism evidence="2 3">
    <name type="scientific">Vibrio ezurae NBRC 102218</name>
    <dbReference type="NCBI Taxonomy" id="1219080"/>
    <lineage>
        <taxon>Bacteria</taxon>
        <taxon>Pseudomonadati</taxon>
        <taxon>Pseudomonadota</taxon>
        <taxon>Gammaproteobacteria</taxon>
        <taxon>Vibrionales</taxon>
        <taxon>Vibrionaceae</taxon>
        <taxon>Vibrio</taxon>
    </lineage>
</organism>
<comment type="caution">
    <text evidence="2">The sequence shown here is derived from an EMBL/GenBank/DDBJ whole genome shotgun (WGS) entry which is preliminary data.</text>
</comment>
<dbReference type="EMBL" id="BATM01000008">
    <property type="protein sequence ID" value="GAD79118.1"/>
    <property type="molecule type" value="Genomic_DNA"/>
</dbReference>
<dbReference type="PANTHER" id="PTHR37314">
    <property type="entry name" value="SLR0142 PROTEIN"/>
    <property type="match status" value="1"/>
</dbReference>
<keyword evidence="1" id="KW-0472">Membrane</keyword>
<dbReference type="PANTHER" id="PTHR37314:SF4">
    <property type="entry name" value="UPF0700 TRANSMEMBRANE PROTEIN YOAK"/>
    <property type="match status" value="1"/>
</dbReference>
<dbReference type="Proteomes" id="UP000016562">
    <property type="component" value="Unassembled WGS sequence"/>
</dbReference>
<dbReference type="Pfam" id="PF06912">
    <property type="entry name" value="DUF1275"/>
    <property type="match status" value="1"/>
</dbReference>
<feature type="transmembrane region" description="Helical" evidence="1">
    <location>
        <begin position="195"/>
        <end position="214"/>
    </location>
</feature>
<protein>
    <recommendedName>
        <fullName evidence="4">DUF1275 domain-containing protein</fullName>
    </recommendedName>
</protein>
<keyword evidence="1" id="KW-0812">Transmembrane</keyword>
<dbReference type="AlphaFoldDB" id="U3CLQ7"/>
<sequence length="222" mass="24214">MITRLPRWVEYGALLLAFIAGSINAIGLLGLDHQSVSHLSGTATLFGTQLFNSSIGQSLHLAGVMGSFFFGAAISGFVLKSSSLKLKRHYETPLLLEASLLLLTIYLLLNGSDYGDFTAAAACGLQNAMVTTYSGAIVRTTHLTGIITDLGLMLGHYLRGEEVNSRKLMLFIYITVGFILGGSVGAYLYLHGSFYALFMPSILCVMIAFYYRIYIKHHPEIE</sequence>
<feature type="transmembrane region" description="Helical" evidence="1">
    <location>
        <begin position="59"/>
        <end position="79"/>
    </location>
</feature>
<accession>U3CLQ7</accession>
<evidence type="ECO:0000313" key="2">
    <source>
        <dbReference type="EMBL" id="GAD79118.1"/>
    </source>
</evidence>
<dbReference type="RefSeq" id="WP_021712829.1">
    <property type="nucleotide sequence ID" value="NZ_BATM01000008.1"/>
</dbReference>
<reference evidence="2 3" key="1">
    <citation type="submission" date="2013-09" db="EMBL/GenBank/DDBJ databases">
        <title>Whole genome shotgun sequence of Vibrio ezurae NBRC 102218.</title>
        <authorList>
            <person name="Yoshida I."/>
            <person name="Hosoyama A."/>
            <person name="Numata M."/>
            <person name="Hashimoto M."/>
            <person name="Hosoyama Y."/>
            <person name="Tsuchikane K."/>
            <person name="Noguchi M."/>
            <person name="Hirakata S."/>
            <person name="Ichikawa N."/>
            <person name="Ohji S."/>
            <person name="Yamazoe A."/>
            <person name="Fujita N."/>
        </authorList>
    </citation>
    <scope>NUCLEOTIDE SEQUENCE [LARGE SCALE GENOMIC DNA]</scope>
    <source>
        <strain evidence="2 3">NBRC 102218</strain>
    </source>
</reference>
<feature type="transmembrane region" description="Helical" evidence="1">
    <location>
        <begin position="170"/>
        <end position="189"/>
    </location>
</feature>
<gene>
    <name evidence="2" type="ORF">VEZ01S_08_01540</name>
</gene>
<keyword evidence="3" id="KW-1185">Reference proteome</keyword>
<feature type="transmembrane region" description="Helical" evidence="1">
    <location>
        <begin position="91"/>
        <end position="109"/>
    </location>
</feature>
<dbReference type="eggNOG" id="COG3619">
    <property type="taxonomic scope" value="Bacteria"/>
</dbReference>
<name>U3CLQ7_9VIBR</name>
<dbReference type="OrthoDB" id="270162at2"/>
<feature type="transmembrane region" description="Helical" evidence="1">
    <location>
        <begin position="136"/>
        <end position="158"/>
    </location>
</feature>
<feature type="transmembrane region" description="Helical" evidence="1">
    <location>
        <begin position="12"/>
        <end position="31"/>
    </location>
</feature>
<evidence type="ECO:0000313" key="3">
    <source>
        <dbReference type="Proteomes" id="UP000016562"/>
    </source>
</evidence>
<keyword evidence="1" id="KW-1133">Transmembrane helix</keyword>
<evidence type="ECO:0008006" key="4">
    <source>
        <dbReference type="Google" id="ProtNLM"/>
    </source>
</evidence>
<proteinExistence type="predicted"/>
<evidence type="ECO:0000256" key="1">
    <source>
        <dbReference type="SAM" id="Phobius"/>
    </source>
</evidence>
<dbReference type="InterPro" id="IPR010699">
    <property type="entry name" value="DUF1275"/>
</dbReference>